<feature type="chain" id="PRO_5038963604" description="EF-hand domain-containing protein" evidence="3">
    <location>
        <begin position="17"/>
        <end position="136"/>
    </location>
</feature>
<keyword evidence="2" id="KW-0812">Transmembrane</keyword>
<evidence type="ECO:0000313" key="6">
    <source>
        <dbReference type="Proteomes" id="UP000828390"/>
    </source>
</evidence>
<feature type="domain" description="EF-hand" evidence="4">
    <location>
        <begin position="100"/>
        <end position="135"/>
    </location>
</feature>
<accession>A0A9D4JIP1</accession>
<protein>
    <recommendedName>
        <fullName evidence="4">EF-hand domain-containing protein</fullName>
    </recommendedName>
</protein>
<dbReference type="InterPro" id="IPR018247">
    <property type="entry name" value="EF_Hand_1_Ca_BS"/>
</dbReference>
<dbReference type="InterPro" id="IPR002048">
    <property type="entry name" value="EF_hand_dom"/>
</dbReference>
<reference evidence="5" key="1">
    <citation type="journal article" date="2019" name="bioRxiv">
        <title>The Genome of the Zebra Mussel, Dreissena polymorpha: A Resource for Invasive Species Research.</title>
        <authorList>
            <person name="McCartney M.A."/>
            <person name="Auch B."/>
            <person name="Kono T."/>
            <person name="Mallez S."/>
            <person name="Zhang Y."/>
            <person name="Obille A."/>
            <person name="Becker A."/>
            <person name="Abrahante J.E."/>
            <person name="Garbe J."/>
            <person name="Badalamenti J.P."/>
            <person name="Herman A."/>
            <person name="Mangelson H."/>
            <person name="Liachko I."/>
            <person name="Sullivan S."/>
            <person name="Sone E.D."/>
            <person name="Koren S."/>
            <person name="Silverstein K.A.T."/>
            <person name="Beckman K.B."/>
            <person name="Gohl D.M."/>
        </authorList>
    </citation>
    <scope>NUCLEOTIDE SEQUENCE</scope>
    <source>
        <strain evidence="5">Duluth1</strain>
        <tissue evidence="5">Whole animal</tissue>
    </source>
</reference>
<dbReference type="PROSITE" id="PS50222">
    <property type="entry name" value="EF_HAND_2"/>
    <property type="match status" value="1"/>
</dbReference>
<dbReference type="SUPFAM" id="SSF47473">
    <property type="entry name" value="EF-hand"/>
    <property type="match status" value="1"/>
</dbReference>
<sequence>MLYVLILAIALACVSCDAFGFRARTKEDSGALDLSRRQWGYYGYPYLYGGITIIAVGRRRRSVEGERFKVEIKADPCVFEIYDANRDDVITMDELEAIFGEGEKTKELGKVLDDSGDGQVDKEEFKEDMHKYVEGC</sequence>
<evidence type="ECO:0000259" key="4">
    <source>
        <dbReference type="PROSITE" id="PS50222"/>
    </source>
</evidence>
<evidence type="ECO:0000313" key="5">
    <source>
        <dbReference type="EMBL" id="KAH3808927.1"/>
    </source>
</evidence>
<dbReference type="EMBL" id="JAIWYP010000006">
    <property type="protein sequence ID" value="KAH3808927.1"/>
    <property type="molecule type" value="Genomic_DNA"/>
</dbReference>
<comment type="caution">
    <text evidence="5">The sequence shown here is derived from an EMBL/GenBank/DDBJ whole genome shotgun (WGS) entry which is preliminary data.</text>
</comment>
<feature type="transmembrane region" description="Helical" evidence="2">
    <location>
        <begin position="42"/>
        <end position="59"/>
    </location>
</feature>
<name>A0A9D4JIP1_DREPO</name>
<dbReference type="Proteomes" id="UP000828390">
    <property type="component" value="Unassembled WGS sequence"/>
</dbReference>
<dbReference type="Pfam" id="PF13202">
    <property type="entry name" value="EF-hand_5"/>
    <property type="match status" value="2"/>
</dbReference>
<keyword evidence="6" id="KW-1185">Reference proteome</keyword>
<proteinExistence type="predicted"/>
<dbReference type="InterPro" id="IPR011992">
    <property type="entry name" value="EF-hand-dom_pair"/>
</dbReference>
<evidence type="ECO:0000256" key="1">
    <source>
        <dbReference type="ARBA" id="ARBA00022837"/>
    </source>
</evidence>
<reference evidence="5" key="2">
    <citation type="submission" date="2020-11" db="EMBL/GenBank/DDBJ databases">
        <authorList>
            <person name="McCartney M.A."/>
            <person name="Auch B."/>
            <person name="Kono T."/>
            <person name="Mallez S."/>
            <person name="Becker A."/>
            <person name="Gohl D.M."/>
            <person name="Silverstein K.A.T."/>
            <person name="Koren S."/>
            <person name="Bechman K.B."/>
            <person name="Herman A."/>
            <person name="Abrahante J.E."/>
            <person name="Garbe J."/>
        </authorList>
    </citation>
    <scope>NUCLEOTIDE SEQUENCE</scope>
    <source>
        <strain evidence="5">Duluth1</strain>
        <tissue evidence="5">Whole animal</tissue>
    </source>
</reference>
<dbReference type="GO" id="GO:0005509">
    <property type="term" value="F:calcium ion binding"/>
    <property type="evidence" value="ECO:0007669"/>
    <property type="project" value="InterPro"/>
</dbReference>
<dbReference type="Gene3D" id="1.10.238.10">
    <property type="entry name" value="EF-hand"/>
    <property type="match status" value="1"/>
</dbReference>
<evidence type="ECO:0000256" key="2">
    <source>
        <dbReference type="SAM" id="Phobius"/>
    </source>
</evidence>
<feature type="signal peptide" evidence="3">
    <location>
        <begin position="1"/>
        <end position="16"/>
    </location>
</feature>
<keyword evidence="2" id="KW-1133">Transmembrane helix</keyword>
<dbReference type="AlphaFoldDB" id="A0A9D4JIP1"/>
<dbReference type="PROSITE" id="PS00018">
    <property type="entry name" value="EF_HAND_1"/>
    <property type="match status" value="1"/>
</dbReference>
<gene>
    <name evidence="5" type="ORF">DPMN_137289</name>
</gene>
<keyword evidence="2" id="KW-0472">Membrane</keyword>
<organism evidence="5 6">
    <name type="scientific">Dreissena polymorpha</name>
    <name type="common">Zebra mussel</name>
    <name type="synonym">Mytilus polymorpha</name>
    <dbReference type="NCBI Taxonomy" id="45954"/>
    <lineage>
        <taxon>Eukaryota</taxon>
        <taxon>Metazoa</taxon>
        <taxon>Spiralia</taxon>
        <taxon>Lophotrochozoa</taxon>
        <taxon>Mollusca</taxon>
        <taxon>Bivalvia</taxon>
        <taxon>Autobranchia</taxon>
        <taxon>Heteroconchia</taxon>
        <taxon>Euheterodonta</taxon>
        <taxon>Imparidentia</taxon>
        <taxon>Neoheterodontei</taxon>
        <taxon>Myida</taxon>
        <taxon>Dreissenoidea</taxon>
        <taxon>Dreissenidae</taxon>
        <taxon>Dreissena</taxon>
    </lineage>
</organism>
<evidence type="ECO:0000256" key="3">
    <source>
        <dbReference type="SAM" id="SignalP"/>
    </source>
</evidence>
<keyword evidence="1" id="KW-0106">Calcium</keyword>
<keyword evidence="3" id="KW-0732">Signal</keyword>